<dbReference type="EMBL" id="NKDB02000003">
    <property type="protein sequence ID" value="RKJ95453.1"/>
    <property type="molecule type" value="Genomic_DNA"/>
</dbReference>
<dbReference type="RefSeq" id="WP_094439382.1">
    <property type="nucleotide sequence ID" value="NZ_NKDB02000003.1"/>
</dbReference>
<dbReference type="Gene3D" id="1.10.260.40">
    <property type="entry name" value="lambda repressor-like DNA-binding domains"/>
    <property type="match status" value="1"/>
</dbReference>
<dbReference type="Proteomes" id="UP000216225">
    <property type="component" value="Unassembled WGS sequence"/>
</dbReference>
<dbReference type="CDD" id="cd00093">
    <property type="entry name" value="HTH_XRE"/>
    <property type="match status" value="1"/>
</dbReference>
<proteinExistence type="predicted"/>
<gene>
    <name evidence="3" type="ORF">CE154_016075</name>
</gene>
<dbReference type="InterPro" id="IPR024467">
    <property type="entry name" value="Xre/MbcA/ParS-like_toxin-bd"/>
</dbReference>
<feature type="domain" description="Antitoxin Xre/MbcA/ParS-like toxin-binding" evidence="1">
    <location>
        <begin position="72"/>
        <end position="120"/>
    </location>
</feature>
<evidence type="ECO:0000259" key="2">
    <source>
        <dbReference type="Pfam" id="PF20432"/>
    </source>
</evidence>
<reference evidence="3 4" key="1">
    <citation type="submission" date="2018-09" db="EMBL/GenBank/DDBJ databases">
        <title>Genome comparison of Alicycliphilus sp. BQ1, a polyurethanolytic bacterium, with its closest phylogenetic relatives Alicycliphilus denitrificans BC and K601, unable to attack polyurethane.</title>
        <authorList>
            <person name="Loza-Tavera H."/>
            <person name="Lozano L."/>
            <person name="Cevallos M."/>
            <person name="Maya-Lucas O."/>
            <person name="Garcia-Mena J."/>
            <person name="Hernandez J."/>
        </authorList>
    </citation>
    <scope>NUCLEOTIDE SEQUENCE [LARGE SCALE GENOMIC DNA]</scope>
    <source>
        <strain evidence="3 4">BQ1</strain>
    </source>
</reference>
<evidence type="ECO:0000259" key="1">
    <source>
        <dbReference type="Pfam" id="PF09722"/>
    </source>
</evidence>
<protein>
    <submittedName>
        <fullName evidence="3">DUF2384 domain-containing protein</fullName>
    </submittedName>
</protein>
<dbReference type="AlphaFoldDB" id="A0A420K9I0"/>
<dbReference type="InterPro" id="IPR001387">
    <property type="entry name" value="Cro/C1-type_HTH"/>
</dbReference>
<dbReference type="Pfam" id="PF09722">
    <property type="entry name" value="Xre_MbcA_ParS_C"/>
    <property type="match status" value="1"/>
</dbReference>
<dbReference type="InterPro" id="IPR046847">
    <property type="entry name" value="Xre-like_HTH"/>
</dbReference>
<accession>A0A420K9I0</accession>
<dbReference type="GO" id="GO:0003677">
    <property type="term" value="F:DNA binding"/>
    <property type="evidence" value="ECO:0007669"/>
    <property type="project" value="InterPro"/>
</dbReference>
<dbReference type="InterPro" id="IPR010982">
    <property type="entry name" value="Lambda_DNA-bd_dom_sf"/>
</dbReference>
<comment type="caution">
    <text evidence="3">The sequence shown here is derived from an EMBL/GenBank/DDBJ whole genome shotgun (WGS) entry which is preliminary data.</text>
</comment>
<name>A0A420K9I0_9BURK</name>
<sequence>MEQRALKPQSAEVLAKATARSAALLGLSGAALARTIGLSEATVSRIVNGGKPIRPDSKEGELSLLLVRVFRSLDALVGNDDRKRLAWMNSHNDALGGKPLVLVQKAEGLVATLNYLDGMRAPS</sequence>
<organism evidence="3 4">
    <name type="scientific">Alicycliphilus denitrificans</name>
    <dbReference type="NCBI Taxonomy" id="179636"/>
    <lineage>
        <taxon>Bacteria</taxon>
        <taxon>Pseudomonadati</taxon>
        <taxon>Pseudomonadota</taxon>
        <taxon>Betaproteobacteria</taxon>
        <taxon>Burkholderiales</taxon>
        <taxon>Comamonadaceae</taxon>
        <taxon>Alicycliphilus</taxon>
    </lineage>
</organism>
<feature type="domain" description="Antitoxin Xre-like helix-turn-helix" evidence="2">
    <location>
        <begin position="8"/>
        <end position="68"/>
    </location>
</feature>
<evidence type="ECO:0000313" key="4">
    <source>
        <dbReference type="Proteomes" id="UP000216225"/>
    </source>
</evidence>
<evidence type="ECO:0000313" key="3">
    <source>
        <dbReference type="EMBL" id="RKJ95453.1"/>
    </source>
</evidence>
<dbReference type="Pfam" id="PF20432">
    <property type="entry name" value="Xre-like-HTH"/>
    <property type="match status" value="1"/>
</dbReference>